<gene>
    <name evidence="2" type="ORF">LCGC14_1832990</name>
</gene>
<comment type="caution">
    <text evidence="2">The sequence shown here is derived from an EMBL/GenBank/DDBJ whole genome shotgun (WGS) entry which is preliminary data.</text>
</comment>
<sequence length="104" mass="11916">MVTELERFRQRERERIAERRTIRTAREGMLRERAEARDVRAKSFGGFFTSVPGAGVRKAFGEKTTKKKKGKKKTKKVGFKGRGPLAESPGNILVDRPVRNPFLR</sequence>
<name>A0A0F9IV13_9ZZZZ</name>
<dbReference type="EMBL" id="LAZR01018132">
    <property type="protein sequence ID" value="KKL97590.1"/>
    <property type="molecule type" value="Genomic_DNA"/>
</dbReference>
<dbReference type="AlphaFoldDB" id="A0A0F9IV13"/>
<organism evidence="2">
    <name type="scientific">marine sediment metagenome</name>
    <dbReference type="NCBI Taxonomy" id="412755"/>
    <lineage>
        <taxon>unclassified sequences</taxon>
        <taxon>metagenomes</taxon>
        <taxon>ecological metagenomes</taxon>
    </lineage>
</organism>
<feature type="region of interest" description="Disordered" evidence="1">
    <location>
        <begin position="59"/>
        <end position="104"/>
    </location>
</feature>
<protein>
    <submittedName>
        <fullName evidence="2">Uncharacterized protein</fullName>
    </submittedName>
</protein>
<accession>A0A0F9IV13</accession>
<proteinExistence type="predicted"/>
<feature type="compositionally biased region" description="Basic residues" evidence="1">
    <location>
        <begin position="65"/>
        <end position="79"/>
    </location>
</feature>
<evidence type="ECO:0000256" key="1">
    <source>
        <dbReference type="SAM" id="MobiDB-lite"/>
    </source>
</evidence>
<reference evidence="2" key="1">
    <citation type="journal article" date="2015" name="Nature">
        <title>Complex archaea that bridge the gap between prokaryotes and eukaryotes.</title>
        <authorList>
            <person name="Spang A."/>
            <person name="Saw J.H."/>
            <person name="Jorgensen S.L."/>
            <person name="Zaremba-Niedzwiedzka K."/>
            <person name="Martijn J."/>
            <person name="Lind A.E."/>
            <person name="van Eijk R."/>
            <person name="Schleper C."/>
            <person name="Guy L."/>
            <person name="Ettema T.J."/>
        </authorList>
    </citation>
    <scope>NUCLEOTIDE SEQUENCE</scope>
</reference>
<evidence type="ECO:0000313" key="2">
    <source>
        <dbReference type="EMBL" id="KKL97590.1"/>
    </source>
</evidence>